<dbReference type="InterPro" id="IPR009619">
    <property type="entry name" value="CrgA"/>
</dbReference>
<keyword evidence="1 7" id="KW-1003">Cell membrane</keyword>
<evidence type="ECO:0000256" key="4">
    <source>
        <dbReference type="ARBA" id="ARBA00022989"/>
    </source>
</evidence>
<proteinExistence type="inferred from homology"/>
<keyword evidence="10" id="KW-1185">Reference proteome</keyword>
<dbReference type="Proteomes" id="UP001260872">
    <property type="component" value="Unassembled WGS sequence"/>
</dbReference>
<dbReference type="Pfam" id="PF06781">
    <property type="entry name" value="CrgA"/>
    <property type="match status" value="1"/>
</dbReference>
<evidence type="ECO:0000256" key="2">
    <source>
        <dbReference type="ARBA" id="ARBA00022618"/>
    </source>
</evidence>
<evidence type="ECO:0000256" key="1">
    <source>
        <dbReference type="ARBA" id="ARBA00022475"/>
    </source>
</evidence>
<reference evidence="10" key="1">
    <citation type="submission" date="2023-07" db="EMBL/GenBank/DDBJ databases">
        <title>Description of three actinobacteria isolated from air of manufacturing shop in a pharmaceutical factory.</title>
        <authorList>
            <person name="Zhang D.-F."/>
        </authorList>
    </citation>
    <scope>NUCLEOTIDE SEQUENCE [LARGE SCALE GENOMIC DNA]</scope>
    <source>
        <strain evidence="10">CCTCC AB 207010</strain>
    </source>
</reference>
<feature type="transmembrane region" description="Helical" evidence="7">
    <location>
        <begin position="83"/>
        <end position="100"/>
    </location>
</feature>
<name>A0ABU1FW37_9MICC</name>
<comment type="subcellular location">
    <subcellularLocation>
        <location evidence="7">Cell membrane</location>
        <topology evidence="7">Multi-pass membrane protein</topology>
    </subcellularLocation>
</comment>
<dbReference type="GO" id="GO:0051301">
    <property type="term" value="P:cell division"/>
    <property type="evidence" value="ECO:0007669"/>
    <property type="project" value="UniProtKB-KW"/>
</dbReference>
<evidence type="ECO:0000256" key="5">
    <source>
        <dbReference type="ARBA" id="ARBA00023136"/>
    </source>
</evidence>
<dbReference type="HAMAP" id="MF_00631">
    <property type="entry name" value="CrgA"/>
    <property type="match status" value="1"/>
</dbReference>
<accession>A0ABU1FW37</accession>
<comment type="similarity">
    <text evidence="7">Belongs to the CrgA family.</text>
</comment>
<evidence type="ECO:0000313" key="10">
    <source>
        <dbReference type="Proteomes" id="UP001260872"/>
    </source>
</evidence>
<keyword evidence="4 7" id="KW-1133">Transmembrane helix</keyword>
<keyword evidence="6 7" id="KW-0131">Cell cycle</keyword>
<dbReference type="RefSeq" id="WP_310538257.1">
    <property type="nucleotide sequence ID" value="NZ_BAAAOC010000072.1"/>
</dbReference>
<comment type="caution">
    <text evidence="9">The sequence shown here is derived from an EMBL/GenBank/DDBJ whole genome shotgun (WGS) entry which is preliminary data.</text>
</comment>
<feature type="transmembrane region" description="Helical" evidence="7">
    <location>
        <begin position="52"/>
        <end position="71"/>
    </location>
</feature>
<keyword evidence="3 7" id="KW-0812">Transmembrane</keyword>
<gene>
    <name evidence="7" type="primary">crgA</name>
    <name evidence="9" type="ORF">RH857_12230</name>
</gene>
<sequence length="103" mass="11523">MPESKHRKNRGKHKRGAESSDEVSSSPLRDAESFSFKELDADDDTLPAWYKATMFGLMILGLLWLIVWYVSSGLLPVQAAGNWNVGIGFGIAMVGFIMTMKWK</sequence>
<keyword evidence="2 7" id="KW-0132">Cell division</keyword>
<keyword evidence="5 7" id="KW-0472">Membrane</keyword>
<protein>
    <recommendedName>
        <fullName evidence="7">Cell division protein CrgA</fullName>
    </recommendedName>
</protein>
<comment type="function">
    <text evidence="7">Involved in cell division.</text>
</comment>
<evidence type="ECO:0000313" key="9">
    <source>
        <dbReference type="EMBL" id="MDR5712887.1"/>
    </source>
</evidence>
<evidence type="ECO:0000256" key="3">
    <source>
        <dbReference type="ARBA" id="ARBA00022692"/>
    </source>
</evidence>
<evidence type="ECO:0000256" key="6">
    <source>
        <dbReference type="ARBA" id="ARBA00023306"/>
    </source>
</evidence>
<feature type="compositionally biased region" description="Basic residues" evidence="8">
    <location>
        <begin position="1"/>
        <end position="15"/>
    </location>
</feature>
<evidence type="ECO:0000256" key="8">
    <source>
        <dbReference type="SAM" id="MobiDB-lite"/>
    </source>
</evidence>
<dbReference type="EMBL" id="JAVKGT010000041">
    <property type="protein sequence ID" value="MDR5712887.1"/>
    <property type="molecule type" value="Genomic_DNA"/>
</dbReference>
<evidence type="ECO:0000256" key="7">
    <source>
        <dbReference type="HAMAP-Rule" id="MF_00631"/>
    </source>
</evidence>
<organism evidence="9 10">
    <name type="scientific">Nesterenkonia flava</name>
    <dbReference type="NCBI Taxonomy" id="469799"/>
    <lineage>
        <taxon>Bacteria</taxon>
        <taxon>Bacillati</taxon>
        <taxon>Actinomycetota</taxon>
        <taxon>Actinomycetes</taxon>
        <taxon>Micrococcales</taxon>
        <taxon>Micrococcaceae</taxon>
        <taxon>Nesterenkonia</taxon>
    </lineage>
</organism>
<feature type="region of interest" description="Disordered" evidence="8">
    <location>
        <begin position="1"/>
        <end position="29"/>
    </location>
</feature>